<evidence type="ECO:0000313" key="4">
    <source>
        <dbReference type="EMBL" id="AKG35097.1"/>
    </source>
</evidence>
<dbReference type="OrthoDB" id="9778740at2"/>
<sequence>MHDVIIIGAGPCGLSTAIECRRQGLSTIIVEKNFIVHSIFLYPTHMQFFSTPELLEIGDVPFTTPNEKPFRHEALVYYRKAAELYGLEIAAYEEATGIERLEDGTFGVATVNKRGERKTRRAGSVVISTGYFDQPNWIGIPGEDLPKVTHYFREAHPYTGMRVAIIGGSNSAVDAALELIRAGAEVDMIYRGDSISGNIKPWVRPIFESMVQKEKIRLHLSSRVTEIKPDTVVVSSGSRGEAYALDNDFVLAMTGFRPDRALMSSIGVLMDDDMDKPVFDPATMETNIPGVYVAGVIASGRNANEIFIETGRRHGALIAVHAAAKRLNEDKERN</sequence>
<dbReference type="RefSeq" id="WP_025696660.1">
    <property type="nucleotide sequence ID" value="NZ_ASQQ01000461.1"/>
</dbReference>
<dbReference type="PRINTS" id="PR00368">
    <property type="entry name" value="FADPNR"/>
</dbReference>
<dbReference type="InterPro" id="IPR036188">
    <property type="entry name" value="FAD/NAD-bd_sf"/>
</dbReference>
<dbReference type="AlphaFoldDB" id="A0A0F7FAK4"/>
<dbReference type="SUPFAM" id="SSF51905">
    <property type="entry name" value="FAD/NAD(P)-binding domain"/>
    <property type="match status" value="1"/>
</dbReference>
<dbReference type="InterPro" id="IPR023856">
    <property type="entry name" value="Bdr"/>
</dbReference>
<evidence type="ECO:0000313" key="5">
    <source>
        <dbReference type="Proteomes" id="UP000034189"/>
    </source>
</evidence>
<dbReference type="Proteomes" id="UP000034189">
    <property type="component" value="Chromosome"/>
</dbReference>
<dbReference type="PRINTS" id="PR00469">
    <property type="entry name" value="PNDRDTASEII"/>
</dbReference>
<reference evidence="4 5" key="1">
    <citation type="submission" date="2015-03" db="EMBL/GenBank/DDBJ databases">
        <authorList>
            <person name="Abdul Halim M."/>
        </authorList>
    </citation>
    <scope>NUCLEOTIDE SEQUENCE [LARGE SCALE GENOMIC DNA]</scope>
    <source>
        <strain evidence="4 5">ATCC 35681</strain>
    </source>
</reference>
<dbReference type="NCBIfam" id="TIGR04018">
    <property type="entry name" value="Bthiol_YpdA"/>
    <property type="match status" value="1"/>
</dbReference>
<reference evidence="4 5" key="2">
    <citation type="journal article" date="2016" name="Genome Announc.">
        <title>Genome Sequence of a Gram-Positive Diazotroph, Paenibacillus durus Type Strain ATCC 35681.</title>
        <authorList>
            <person name="Halim M.A."/>
            <person name="Rahman A.Y."/>
            <person name="Sim K.S."/>
            <person name="Yam H.C."/>
            <person name="Rahim A.A."/>
            <person name="Ghazali A.H."/>
            <person name="Najimudin N."/>
        </authorList>
    </citation>
    <scope>NUCLEOTIDE SEQUENCE [LARGE SCALE GENOMIC DNA]</scope>
    <source>
        <strain evidence="4 5">ATCC 35681</strain>
    </source>
</reference>
<organism evidence="4 5">
    <name type="scientific">Paenibacillus durus ATCC 35681</name>
    <dbReference type="NCBI Taxonomy" id="1333534"/>
    <lineage>
        <taxon>Bacteria</taxon>
        <taxon>Bacillati</taxon>
        <taxon>Bacillota</taxon>
        <taxon>Bacilli</taxon>
        <taxon>Bacillales</taxon>
        <taxon>Paenibacillaceae</taxon>
        <taxon>Paenibacillus</taxon>
    </lineage>
</organism>
<dbReference type="HOGENOM" id="CLU_067342_0_0_9"/>
<dbReference type="Pfam" id="PF13738">
    <property type="entry name" value="Pyr_redox_3"/>
    <property type="match status" value="1"/>
</dbReference>
<dbReference type="PANTHER" id="PTHR48105">
    <property type="entry name" value="THIOREDOXIN REDUCTASE 1-RELATED-RELATED"/>
    <property type="match status" value="1"/>
</dbReference>
<keyword evidence="3" id="KW-0560">Oxidoreductase</keyword>
<evidence type="ECO:0000256" key="1">
    <source>
        <dbReference type="ARBA" id="ARBA00001974"/>
    </source>
</evidence>
<dbReference type="PATRIC" id="fig|1333534.5.peg.2526"/>
<accession>A0A0F7FAK4</accession>
<gene>
    <name evidence="4" type="ORF">VK70_11425</name>
</gene>
<protein>
    <submittedName>
        <fullName evidence="4">Uncharacterized protein</fullName>
    </submittedName>
</protein>
<comment type="cofactor">
    <cofactor evidence="1">
        <name>FAD</name>
        <dbReference type="ChEBI" id="CHEBI:57692"/>
    </cofactor>
</comment>
<dbReference type="InterPro" id="IPR050097">
    <property type="entry name" value="Ferredoxin-NADP_redctase_2"/>
</dbReference>
<evidence type="ECO:0000256" key="2">
    <source>
        <dbReference type="ARBA" id="ARBA00022630"/>
    </source>
</evidence>
<dbReference type="EMBL" id="CP011114">
    <property type="protein sequence ID" value="AKG35097.1"/>
    <property type="molecule type" value="Genomic_DNA"/>
</dbReference>
<evidence type="ECO:0000256" key="3">
    <source>
        <dbReference type="ARBA" id="ARBA00023002"/>
    </source>
</evidence>
<name>A0A0F7FAK4_PAEDU</name>
<dbReference type="GO" id="GO:0016491">
    <property type="term" value="F:oxidoreductase activity"/>
    <property type="evidence" value="ECO:0007669"/>
    <property type="project" value="UniProtKB-KW"/>
</dbReference>
<dbReference type="Gene3D" id="3.50.50.60">
    <property type="entry name" value="FAD/NAD(P)-binding domain"/>
    <property type="match status" value="2"/>
</dbReference>
<keyword evidence="2" id="KW-0285">Flavoprotein</keyword>
<proteinExistence type="predicted"/>